<dbReference type="PANTHER" id="PTHR24421">
    <property type="entry name" value="NITRATE/NITRITE SENSOR PROTEIN NARX-RELATED"/>
    <property type="match status" value="1"/>
</dbReference>
<accession>A0ABX8C2B9</accession>
<dbReference type="Gene3D" id="1.20.5.1930">
    <property type="match status" value="1"/>
</dbReference>
<dbReference type="SUPFAM" id="SSF55781">
    <property type="entry name" value="GAF domain-like"/>
    <property type="match status" value="2"/>
</dbReference>
<keyword evidence="1" id="KW-0808">Transferase</keyword>
<evidence type="ECO:0000313" key="8">
    <source>
        <dbReference type="Proteomes" id="UP000678016"/>
    </source>
</evidence>
<gene>
    <name evidence="7" type="ORF">KGD83_20025</name>
</gene>
<evidence type="ECO:0000256" key="4">
    <source>
        <dbReference type="SAM" id="MobiDB-lite"/>
    </source>
</evidence>
<feature type="domain" description="Histidine kinase/HSP90-like ATPase" evidence="6">
    <location>
        <begin position="499"/>
        <end position="588"/>
    </location>
</feature>
<dbReference type="Gene3D" id="3.30.450.40">
    <property type="match status" value="2"/>
</dbReference>
<dbReference type="InterPro" id="IPR003594">
    <property type="entry name" value="HATPase_dom"/>
</dbReference>
<keyword evidence="8" id="KW-1185">Reference proteome</keyword>
<dbReference type="Pfam" id="PF07730">
    <property type="entry name" value="HisKA_3"/>
    <property type="match status" value="1"/>
</dbReference>
<dbReference type="Gene3D" id="3.30.565.10">
    <property type="entry name" value="Histidine kinase-like ATPase, C-terminal domain"/>
    <property type="match status" value="1"/>
</dbReference>
<organism evidence="7 8">
    <name type="scientific">Nocardiopsis akebiae</name>
    <dbReference type="NCBI Taxonomy" id="2831968"/>
    <lineage>
        <taxon>Bacteria</taxon>
        <taxon>Bacillati</taxon>
        <taxon>Actinomycetota</taxon>
        <taxon>Actinomycetes</taxon>
        <taxon>Streptosporangiales</taxon>
        <taxon>Nocardiopsidaceae</taxon>
        <taxon>Nocardiopsis</taxon>
    </lineage>
</organism>
<dbReference type="InterPro" id="IPR029016">
    <property type="entry name" value="GAF-like_dom_sf"/>
</dbReference>
<proteinExistence type="predicted"/>
<evidence type="ECO:0000259" key="6">
    <source>
        <dbReference type="SMART" id="SM00387"/>
    </source>
</evidence>
<evidence type="ECO:0000256" key="2">
    <source>
        <dbReference type="ARBA" id="ARBA00022777"/>
    </source>
</evidence>
<dbReference type="InterPro" id="IPR003018">
    <property type="entry name" value="GAF"/>
</dbReference>
<dbReference type="Proteomes" id="UP000678016">
    <property type="component" value="Chromosome"/>
</dbReference>
<dbReference type="EMBL" id="CP074132">
    <property type="protein sequence ID" value="QUX27577.1"/>
    <property type="molecule type" value="Genomic_DNA"/>
</dbReference>
<dbReference type="InterPro" id="IPR050482">
    <property type="entry name" value="Sensor_HK_TwoCompSys"/>
</dbReference>
<feature type="domain" description="GAF" evidence="5">
    <location>
        <begin position="72"/>
        <end position="219"/>
    </location>
</feature>
<evidence type="ECO:0000256" key="1">
    <source>
        <dbReference type="ARBA" id="ARBA00022679"/>
    </source>
</evidence>
<name>A0ABX8C2B9_9ACTN</name>
<dbReference type="InterPro" id="IPR036890">
    <property type="entry name" value="HATPase_C_sf"/>
</dbReference>
<dbReference type="PANTHER" id="PTHR24421:SF56">
    <property type="entry name" value="OXYGEN SENSOR HISTIDINE KINASE RESPONSE REGULATOR DOST"/>
    <property type="match status" value="1"/>
</dbReference>
<dbReference type="SMART" id="SM00387">
    <property type="entry name" value="HATPase_c"/>
    <property type="match status" value="1"/>
</dbReference>
<evidence type="ECO:0000256" key="3">
    <source>
        <dbReference type="ARBA" id="ARBA00023012"/>
    </source>
</evidence>
<feature type="region of interest" description="Disordered" evidence="4">
    <location>
        <begin position="569"/>
        <end position="591"/>
    </location>
</feature>
<keyword evidence="2" id="KW-0418">Kinase</keyword>
<dbReference type="Pfam" id="PF02518">
    <property type="entry name" value="HATPase_c"/>
    <property type="match status" value="1"/>
</dbReference>
<keyword evidence="3" id="KW-0902">Two-component regulatory system</keyword>
<protein>
    <submittedName>
        <fullName evidence="7">GAF domain-containing protein</fullName>
    </submittedName>
</protein>
<evidence type="ECO:0000313" key="7">
    <source>
        <dbReference type="EMBL" id="QUX27577.1"/>
    </source>
</evidence>
<dbReference type="InterPro" id="IPR011712">
    <property type="entry name" value="Sig_transdc_His_kin_sub3_dim/P"/>
</dbReference>
<dbReference type="Pfam" id="PF13185">
    <property type="entry name" value="GAF_2"/>
    <property type="match status" value="2"/>
</dbReference>
<sequence>MGTRPSAVVNREVVAVSEDSRLRRGPTDGRAVDAELSRLPGELRSLVGEALADRERLRALLDAVVVVGGGLDLHETLRRIVEAAMDLAGARYGAMGVVGHDGRLEQFIPVGVDAARIARIERWPEGRGVLGLLARSRGPLRVDDICAHPASHGFPEGHPPMRSFLGVPVQVRGRVFGNLYLAEKRGGDRFDEADESVVVALASAAGAAIENARLYERTQHREMWLDASDEVKTHLLSGEDADSVLLMITQRARRMSGADTAVIVGPDPSGRQLVVRTASGEGAERLGERSVAVEGSLVGRAYVSGEPVSTDLSRPGRHGAPLLHGMGVGPVLLVPLGRGDAARGVLCLGRGEGGEPFPSSTARTLQAFAEHAAIALELAAARADAERVSVLEDRDRIARDLHDTVIQRLFAVALSLTAVRGRIDDPEAAERVRRAVDDLDDTVRRIRTTIFALTAVSEDREKPWPRDRFVDAVNVAAPSLGFAVGLRMDGPLDSRVPERIADEAVAVLQEALSNAARHAGAGRVDARVGVNGDLTVEVCDDGAGLRPGGRRSGLRNLAERAARLGGTFEAGPGPEGGTVVRWSVPLPDDLG</sequence>
<evidence type="ECO:0000259" key="5">
    <source>
        <dbReference type="SMART" id="SM00065"/>
    </source>
</evidence>
<dbReference type="SUPFAM" id="SSF55874">
    <property type="entry name" value="ATPase domain of HSP90 chaperone/DNA topoisomerase II/histidine kinase"/>
    <property type="match status" value="1"/>
</dbReference>
<dbReference type="SMART" id="SM00065">
    <property type="entry name" value="GAF"/>
    <property type="match status" value="2"/>
</dbReference>
<feature type="domain" description="GAF" evidence="5">
    <location>
        <begin position="240"/>
        <end position="386"/>
    </location>
</feature>
<dbReference type="CDD" id="cd16917">
    <property type="entry name" value="HATPase_UhpB-NarQ-NarX-like"/>
    <property type="match status" value="1"/>
</dbReference>
<reference evidence="8" key="1">
    <citation type="submission" date="2021-05" db="EMBL/GenBank/DDBJ databases">
        <title>Direct Submission.</title>
        <authorList>
            <person name="Li K."/>
            <person name="Gao J."/>
        </authorList>
    </citation>
    <scope>NUCLEOTIDE SEQUENCE [LARGE SCALE GENOMIC DNA]</scope>
    <source>
        <strain evidence="8">HDS12</strain>
    </source>
</reference>